<accession>A0A1M4MH42</accession>
<dbReference type="Pfam" id="PF01385">
    <property type="entry name" value="OrfB_IS605"/>
    <property type="match status" value="1"/>
</dbReference>
<evidence type="ECO:0000256" key="2">
    <source>
        <dbReference type="ARBA" id="ARBA00022578"/>
    </source>
</evidence>
<feature type="domain" description="Transposase putative helix-turn-helix" evidence="9">
    <location>
        <begin position="1"/>
        <end position="45"/>
    </location>
</feature>
<dbReference type="GO" id="GO:0006310">
    <property type="term" value="P:DNA recombination"/>
    <property type="evidence" value="ECO:0007669"/>
    <property type="project" value="UniProtKB-KW"/>
</dbReference>
<dbReference type="EMBL" id="FMID01000003">
    <property type="protein sequence ID" value="SCL74176.1"/>
    <property type="molecule type" value="Genomic_DNA"/>
</dbReference>
<evidence type="ECO:0000259" key="7">
    <source>
        <dbReference type="Pfam" id="PF01385"/>
    </source>
</evidence>
<evidence type="ECO:0000256" key="5">
    <source>
        <dbReference type="ARBA" id="ARBA00023125"/>
    </source>
</evidence>
<dbReference type="InterPro" id="IPR010095">
    <property type="entry name" value="Cas12f1-like_TNB"/>
</dbReference>
<keyword evidence="5" id="KW-0238">DNA-binding</keyword>
<dbReference type="AlphaFoldDB" id="A0A1M4MH42"/>
<evidence type="ECO:0000256" key="6">
    <source>
        <dbReference type="ARBA" id="ARBA00023172"/>
    </source>
</evidence>
<dbReference type="GO" id="GO:0003677">
    <property type="term" value="F:DNA binding"/>
    <property type="evidence" value="ECO:0007669"/>
    <property type="project" value="UniProtKB-KW"/>
</dbReference>
<gene>
    <name evidence="10" type="ORF">L21_0041</name>
</gene>
<dbReference type="Pfam" id="PF12323">
    <property type="entry name" value="HTH_OrfB_IS605"/>
    <property type="match status" value="1"/>
</dbReference>
<keyword evidence="2" id="KW-0815">Transposition</keyword>
<protein>
    <submittedName>
        <fullName evidence="10">Transposase, IS605 OrfB family</fullName>
    </submittedName>
</protein>
<evidence type="ECO:0000259" key="9">
    <source>
        <dbReference type="Pfam" id="PF12323"/>
    </source>
</evidence>
<dbReference type="RefSeq" id="WP_074368506.1">
    <property type="nucleotide sequence ID" value="NZ_FMID01000003.1"/>
</dbReference>
<proteinExistence type="inferred from homology"/>
<feature type="domain" description="Cas12f1-like TNB" evidence="8">
    <location>
        <begin position="313"/>
        <end position="375"/>
    </location>
</feature>
<dbReference type="Proteomes" id="UP000184671">
    <property type="component" value="Unassembled WGS sequence"/>
</dbReference>
<dbReference type="OrthoDB" id="33505at2157"/>
<comment type="similarity">
    <text evidence="1">In the C-terminal section; belongs to the transposase 35 family.</text>
</comment>
<evidence type="ECO:0000259" key="8">
    <source>
        <dbReference type="Pfam" id="PF07282"/>
    </source>
</evidence>
<name>A0A1M4MH42_9EURY</name>
<dbReference type="Pfam" id="PF07282">
    <property type="entry name" value="Cas12f1-like_TNB"/>
    <property type="match status" value="1"/>
</dbReference>
<evidence type="ECO:0000313" key="10">
    <source>
        <dbReference type="EMBL" id="SCL74176.1"/>
    </source>
</evidence>
<keyword evidence="6" id="KW-0233">DNA recombination</keyword>
<dbReference type="GO" id="GO:0032196">
    <property type="term" value="P:transposition"/>
    <property type="evidence" value="ECO:0007669"/>
    <property type="project" value="UniProtKB-KW"/>
</dbReference>
<keyword evidence="4" id="KW-0862">Zinc</keyword>
<evidence type="ECO:0000313" key="11">
    <source>
        <dbReference type="Proteomes" id="UP000184671"/>
    </source>
</evidence>
<evidence type="ECO:0000256" key="4">
    <source>
        <dbReference type="ARBA" id="ARBA00022833"/>
    </source>
</evidence>
<dbReference type="STRING" id="118126.L21_0041"/>
<keyword evidence="3" id="KW-0479">Metal-binding</keyword>
<evidence type="ECO:0000256" key="1">
    <source>
        <dbReference type="ARBA" id="ARBA00008761"/>
    </source>
</evidence>
<dbReference type="InterPro" id="IPR021027">
    <property type="entry name" value="Transposase_put_HTH"/>
</dbReference>
<evidence type="ECO:0000256" key="3">
    <source>
        <dbReference type="ARBA" id="ARBA00022723"/>
    </source>
</evidence>
<feature type="domain" description="Probable transposase IS891/IS1136/IS1341" evidence="7">
    <location>
        <begin position="176"/>
        <end position="293"/>
    </location>
</feature>
<dbReference type="GO" id="GO:0046872">
    <property type="term" value="F:metal ion binding"/>
    <property type="evidence" value="ECO:0007669"/>
    <property type="project" value="UniProtKB-KW"/>
</dbReference>
<organism evidence="10 11">
    <name type="scientific">Methanoculleus chikugoensis</name>
    <dbReference type="NCBI Taxonomy" id="118126"/>
    <lineage>
        <taxon>Archaea</taxon>
        <taxon>Methanobacteriati</taxon>
        <taxon>Methanobacteriota</taxon>
        <taxon>Stenosarchaea group</taxon>
        <taxon>Methanomicrobia</taxon>
        <taxon>Methanomicrobiales</taxon>
        <taxon>Methanomicrobiaceae</taxon>
        <taxon>Methanoculleus</taxon>
    </lineage>
</organism>
<reference evidence="10 11" key="1">
    <citation type="submission" date="2016-08" db="EMBL/GenBank/DDBJ databases">
        <authorList>
            <person name="Seilhamer J.J."/>
        </authorList>
    </citation>
    <scope>NUCLEOTIDE SEQUENCE [LARGE SCALE GENOMIC DNA]</scope>
    <source>
        <strain evidence="10">L21-II-0</strain>
    </source>
</reference>
<dbReference type="InterPro" id="IPR001959">
    <property type="entry name" value="Transposase"/>
</dbReference>
<dbReference type="NCBIfam" id="NF040570">
    <property type="entry name" value="guided_TnpB"/>
    <property type="match status" value="1"/>
</dbReference>
<dbReference type="NCBIfam" id="TIGR01766">
    <property type="entry name" value="IS200/IS605 family accessory protein TnpB-like domain"/>
    <property type="match status" value="1"/>
</dbReference>
<sequence>MHITAKIRIQVIPEQEDVLWHLSEKCRLVYNFALAERNRNYQENKDRPGKQYIGYVQQANALPKLKEKYPEYKWVYSKVLQTTLKSLDDDFRSFFALRQNGDKGANPPGFKGKDHFCTLRYNQSGFKIERDQIWFSHFYNTVPLIFALPAGSQFINVKQVDLFYDDIKSAYYVSIVHEVQPAQEYRDNGLYQAFDLGVTRHVGVNSHGKFIGFSVARPDKYWKTPIAELQARRDHCKKKSRKWQKLNRLKRKCERKQGNQIKDFQHKLSKKIVENTRANTILVGDLSVKQMPRSRQATPGLNRATQNTGHLSRFIRFLTYKATLAGKRVIKIDEQNTTKACCVCGALHDMPLWKRVIECECGNTMDRDRNSAVNIMVRFLSQNALRTGYRQFADNLRQTGLEIPVHSQEAPCVGGGSPRIWVVP</sequence>